<sequence length="335" mass="37068">MTELFGLFGVMWWLDLLLVGACALLAGAGLGRLVMRRQVERALDAVHRRCWQAQDDWLAEHEARLHGLGAEADRLKALVQEAESREEALRREIDASRASHRQAEQALCQQLLGLDRQVAAEREAHRREIGALRDQTGLMRAEITQLLGLIEEGDGARALLQKQLAQAHAQAQPRALRRDVEGARAGVAARPLLRGTGVTGTGAASELDRPEEAVIVGEAAMRAPAALQRGSDSPPPDDLERIHGIGPATQTWLNRRGVWYFRQIAEWQAGELRWLARHLPHVGHRAGRQDWIGQARVLAGLARPPQERRVRVVPLPPGAIDRRVAPAGAWRRVRA</sequence>
<evidence type="ECO:0000313" key="3">
    <source>
        <dbReference type="EMBL" id="NRT55328.1"/>
    </source>
</evidence>
<evidence type="ECO:0000256" key="2">
    <source>
        <dbReference type="SAM" id="Phobius"/>
    </source>
</evidence>
<organism evidence="3 4">
    <name type="scientific">Sphaerotilus uruguayifluvii</name>
    <dbReference type="NCBI Taxonomy" id="2735897"/>
    <lineage>
        <taxon>Bacteria</taxon>
        <taxon>Pseudomonadati</taxon>
        <taxon>Pseudomonadota</taxon>
        <taxon>Betaproteobacteria</taxon>
        <taxon>Burkholderiales</taxon>
        <taxon>Sphaerotilaceae</taxon>
        <taxon>Sphaerotilus</taxon>
    </lineage>
</organism>
<keyword evidence="2" id="KW-1133">Transmembrane helix</keyword>
<keyword evidence="2" id="KW-0812">Transmembrane</keyword>
<feature type="coiled-coil region" evidence="1">
    <location>
        <begin position="58"/>
        <end position="106"/>
    </location>
</feature>
<keyword evidence="1" id="KW-0175">Coiled coil</keyword>
<proteinExistence type="predicted"/>
<name>A0ABX2G1K1_9BURK</name>
<dbReference type="Proteomes" id="UP001516061">
    <property type="component" value="Unassembled WGS sequence"/>
</dbReference>
<keyword evidence="4" id="KW-1185">Reference proteome</keyword>
<dbReference type="RefSeq" id="WP_173804303.1">
    <property type="nucleotide sequence ID" value="NZ_JABSNM010000003.1"/>
</dbReference>
<evidence type="ECO:0000313" key="4">
    <source>
        <dbReference type="Proteomes" id="UP001516061"/>
    </source>
</evidence>
<keyword evidence="2" id="KW-0472">Membrane</keyword>
<dbReference type="EMBL" id="JABSNM010000003">
    <property type="protein sequence ID" value="NRT55328.1"/>
    <property type="molecule type" value="Genomic_DNA"/>
</dbReference>
<evidence type="ECO:0000256" key="1">
    <source>
        <dbReference type="SAM" id="Coils"/>
    </source>
</evidence>
<reference evidence="3 4" key="1">
    <citation type="submission" date="2020-05" db="EMBL/GenBank/DDBJ databases">
        <title>Genomic Encyclopedia of Type Strains, Phase IV (KMG-V): Genome sequencing to study the core and pangenomes of soil and plant-associated prokaryotes.</title>
        <authorList>
            <person name="Whitman W."/>
        </authorList>
    </citation>
    <scope>NUCLEOTIDE SEQUENCE [LARGE SCALE GENOMIC DNA]</scope>
    <source>
        <strain evidence="3 4">C29</strain>
    </source>
</reference>
<feature type="transmembrane region" description="Helical" evidence="2">
    <location>
        <begin position="12"/>
        <end position="34"/>
    </location>
</feature>
<accession>A0ABX2G1K1</accession>
<comment type="caution">
    <text evidence="3">The sequence shown here is derived from an EMBL/GenBank/DDBJ whole genome shotgun (WGS) entry which is preliminary data.</text>
</comment>
<gene>
    <name evidence="3" type="ORF">HNQ01_001038</name>
</gene>
<protein>
    <submittedName>
        <fullName evidence="3">Flap endonuclease-1-like 5' DNA nuclease</fullName>
    </submittedName>
</protein>